<dbReference type="RefSeq" id="XP_029715198.1">
    <property type="nucleotide sequence ID" value="XM_029859338.2"/>
</dbReference>
<organism evidence="4 5">
    <name type="scientific">Aedes albopictus</name>
    <name type="common">Asian tiger mosquito</name>
    <name type="synonym">Stegomyia albopicta</name>
    <dbReference type="NCBI Taxonomy" id="7160"/>
    <lineage>
        <taxon>Eukaryota</taxon>
        <taxon>Metazoa</taxon>
        <taxon>Ecdysozoa</taxon>
        <taxon>Arthropoda</taxon>
        <taxon>Hexapoda</taxon>
        <taxon>Insecta</taxon>
        <taxon>Pterygota</taxon>
        <taxon>Neoptera</taxon>
        <taxon>Endopterygota</taxon>
        <taxon>Diptera</taxon>
        <taxon>Nematocera</taxon>
        <taxon>Culicoidea</taxon>
        <taxon>Culicidae</taxon>
        <taxon>Culicinae</taxon>
        <taxon>Aedini</taxon>
        <taxon>Aedes</taxon>
        <taxon>Stegomyia</taxon>
    </lineage>
</organism>
<dbReference type="PROSITE" id="PS50158">
    <property type="entry name" value="ZF_CCHC"/>
    <property type="match status" value="1"/>
</dbReference>
<dbReference type="Proteomes" id="UP000069940">
    <property type="component" value="Unassembled WGS sequence"/>
</dbReference>
<feature type="compositionally biased region" description="Basic and acidic residues" evidence="2">
    <location>
        <begin position="180"/>
        <end position="190"/>
    </location>
</feature>
<protein>
    <recommendedName>
        <fullName evidence="3">CCHC-type domain-containing protein</fullName>
    </recommendedName>
</protein>
<feature type="domain" description="CCHC-type" evidence="3">
    <location>
        <begin position="158"/>
        <end position="171"/>
    </location>
</feature>
<evidence type="ECO:0000313" key="4">
    <source>
        <dbReference type="EnsemblMetazoa" id="AALFPA23_010305.P14363"/>
    </source>
</evidence>
<reference evidence="5" key="1">
    <citation type="journal article" date="2015" name="Proc. Natl. Acad. Sci. U.S.A.">
        <title>Genome sequence of the Asian Tiger mosquito, Aedes albopictus, reveals insights into its biology, genetics, and evolution.</title>
        <authorList>
            <person name="Chen X.G."/>
            <person name="Jiang X."/>
            <person name="Gu J."/>
            <person name="Xu M."/>
            <person name="Wu Y."/>
            <person name="Deng Y."/>
            <person name="Zhang C."/>
            <person name="Bonizzoni M."/>
            <person name="Dermauw W."/>
            <person name="Vontas J."/>
            <person name="Armbruster P."/>
            <person name="Huang X."/>
            <person name="Yang Y."/>
            <person name="Zhang H."/>
            <person name="He W."/>
            <person name="Peng H."/>
            <person name="Liu Y."/>
            <person name="Wu K."/>
            <person name="Chen J."/>
            <person name="Lirakis M."/>
            <person name="Topalis P."/>
            <person name="Van Leeuwen T."/>
            <person name="Hall A.B."/>
            <person name="Jiang X."/>
            <person name="Thorpe C."/>
            <person name="Mueller R.L."/>
            <person name="Sun C."/>
            <person name="Waterhouse R.M."/>
            <person name="Yan G."/>
            <person name="Tu Z.J."/>
            <person name="Fang X."/>
            <person name="James A.A."/>
        </authorList>
    </citation>
    <scope>NUCLEOTIDE SEQUENCE [LARGE SCALE GENOMIC DNA]</scope>
    <source>
        <strain evidence="5">Foshan</strain>
    </source>
</reference>
<dbReference type="SMART" id="SM00343">
    <property type="entry name" value="ZnF_C2HC"/>
    <property type="match status" value="2"/>
</dbReference>
<evidence type="ECO:0000256" key="1">
    <source>
        <dbReference type="PROSITE-ProRule" id="PRU00047"/>
    </source>
</evidence>
<dbReference type="InterPro" id="IPR036875">
    <property type="entry name" value="Znf_CCHC_sf"/>
</dbReference>
<dbReference type="SUPFAM" id="SSF57756">
    <property type="entry name" value="Retrovirus zinc finger-like domains"/>
    <property type="match status" value="1"/>
</dbReference>
<keyword evidence="1" id="KW-0479">Metal-binding</keyword>
<dbReference type="InterPro" id="IPR001878">
    <property type="entry name" value="Znf_CCHC"/>
</dbReference>
<feature type="region of interest" description="Disordered" evidence="2">
    <location>
        <begin position="174"/>
        <end position="220"/>
    </location>
</feature>
<dbReference type="EnsemblMetazoa" id="AALFPA23_010305.R14363">
    <property type="protein sequence ID" value="AALFPA23_010305.P14363"/>
    <property type="gene ID" value="AALFPA23_010305"/>
</dbReference>
<dbReference type="GeneID" id="115253641"/>
<evidence type="ECO:0000259" key="3">
    <source>
        <dbReference type="PROSITE" id="PS50158"/>
    </source>
</evidence>
<keyword evidence="5" id="KW-1185">Reference proteome</keyword>
<dbReference type="PANTHER" id="PTHR33198">
    <property type="entry name" value="ANK_REP_REGION DOMAIN-CONTAINING PROTEIN-RELATED"/>
    <property type="match status" value="1"/>
</dbReference>
<proteinExistence type="predicted"/>
<dbReference type="Gene3D" id="4.10.60.10">
    <property type="entry name" value="Zinc finger, CCHC-type"/>
    <property type="match status" value="1"/>
</dbReference>
<accession>A0ABM1YLP1</accession>
<sequence>MLDKLDEYFAPKQHEAYQRFLFWSMTRKDEPLDKFILRATEVASKCNFGQSKEEAQDISVIDKVIQLAPPDLREKLLQREHLVMDEVIKLVNSHEAIKFQASQMTSSNIGQPSTSGEINRIRNAPKKLPQRGAEGCSRCGRKGHYGNDKVCPARTKTCDQCGKVGHFAVRCHSSKPAQKNKREEQDEDYRKRSRFQSQPVRTIEDVEEKEYDVKPGNLLI</sequence>
<keyword evidence="1" id="KW-0862">Zinc</keyword>
<evidence type="ECO:0000313" key="5">
    <source>
        <dbReference type="Proteomes" id="UP000069940"/>
    </source>
</evidence>
<evidence type="ECO:0000256" key="2">
    <source>
        <dbReference type="SAM" id="MobiDB-lite"/>
    </source>
</evidence>
<reference evidence="4" key="2">
    <citation type="submission" date="2025-05" db="UniProtKB">
        <authorList>
            <consortium name="EnsemblMetazoa"/>
        </authorList>
    </citation>
    <scope>IDENTIFICATION</scope>
    <source>
        <strain evidence="4">Foshan</strain>
    </source>
</reference>
<keyword evidence="1" id="KW-0863">Zinc-finger</keyword>
<name>A0ABM1YLP1_AEDAL</name>